<evidence type="ECO:0000313" key="3">
    <source>
        <dbReference type="Proteomes" id="UP001175226"/>
    </source>
</evidence>
<evidence type="ECO:0000313" key="2">
    <source>
        <dbReference type="EMBL" id="KAK0432582.1"/>
    </source>
</evidence>
<protein>
    <submittedName>
        <fullName evidence="2">Uncharacterized protein</fullName>
    </submittedName>
</protein>
<reference evidence="2" key="1">
    <citation type="submission" date="2023-06" db="EMBL/GenBank/DDBJ databases">
        <authorList>
            <consortium name="Lawrence Berkeley National Laboratory"/>
            <person name="Ahrendt S."/>
            <person name="Sahu N."/>
            <person name="Indic B."/>
            <person name="Wong-Bajracharya J."/>
            <person name="Merenyi Z."/>
            <person name="Ke H.-M."/>
            <person name="Monk M."/>
            <person name="Kocsube S."/>
            <person name="Drula E."/>
            <person name="Lipzen A."/>
            <person name="Balint B."/>
            <person name="Henrissat B."/>
            <person name="Andreopoulos B."/>
            <person name="Martin F.M."/>
            <person name="Harder C.B."/>
            <person name="Rigling D."/>
            <person name="Ford K.L."/>
            <person name="Foster G.D."/>
            <person name="Pangilinan J."/>
            <person name="Papanicolaou A."/>
            <person name="Barry K."/>
            <person name="LaButti K."/>
            <person name="Viragh M."/>
            <person name="Koriabine M."/>
            <person name="Yan M."/>
            <person name="Riley R."/>
            <person name="Champramary S."/>
            <person name="Plett K.L."/>
            <person name="Tsai I.J."/>
            <person name="Slot J."/>
            <person name="Sipos G."/>
            <person name="Plett J."/>
            <person name="Nagy L.G."/>
            <person name="Grigoriev I.V."/>
        </authorList>
    </citation>
    <scope>NUCLEOTIDE SEQUENCE</scope>
    <source>
        <strain evidence="2">FPL87.14</strain>
    </source>
</reference>
<gene>
    <name evidence="2" type="ORF">EV421DRAFT_1742220</name>
</gene>
<organism evidence="2 3">
    <name type="scientific">Armillaria borealis</name>
    <dbReference type="NCBI Taxonomy" id="47425"/>
    <lineage>
        <taxon>Eukaryota</taxon>
        <taxon>Fungi</taxon>
        <taxon>Dikarya</taxon>
        <taxon>Basidiomycota</taxon>
        <taxon>Agaricomycotina</taxon>
        <taxon>Agaricomycetes</taxon>
        <taxon>Agaricomycetidae</taxon>
        <taxon>Agaricales</taxon>
        <taxon>Marasmiineae</taxon>
        <taxon>Physalacriaceae</taxon>
        <taxon>Armillaria</taxon>
    </lineage>
</organism>
<feature type="region of interest" description="Disordered" evidence="1">
    <location>
        <begin position="211"/>
        <end position="237"/>
    </location>
</feature>
<evidence type="ECO:0000256" key="1">
    <source>
        <dbReference type="SAM" id="MobiDB-lite"/>
    </source>
</evidence>
<proteinExistence type="predicted"/>
<keyword evidence="3" id="KW-1185">Reference proteome</keyword>
<accession>A0AA39IZS7</accession>
<comment type="caution">
    <text evidence="2">The sequence shown here is derived from an EMBL/GenBank/DDBJ whole genome shotgun (WGS) entry which is preliminary data.</text>
</comment>
<dbReference type="AlphaFoldDB" id="A0AA39IZS7"/>
<sequence>MSSHSQAQSVGLDAVACKVLFCGIEWSIRASTHCFELLWINLSHSPLKFFISPAWQRIVKASPVSQTVEVQLDPGVYSGGEGGALVDKDLLAEGTNYLRLKEGWQKEVDPSLLSAAASMFNSEGGQKFAPDFTSKCNDRDQHILNNALVQHTWEQCTSNTMSRGINDESSTDHITHANYKPFFIEFLKCLKDRQGCLLQYIASTREQHLNIEHKGGPKNGKQQSMALGGASSEGNEF</sequence>
<dbReference type="Proteomes" id="UP001175226">
    <property type="component" value="Unassembled WGS sequence"/>
</dbReference>
<name>A0AA39IZS7_9AGAR</name>
<dbReference type="EMBL" id="JAUEPT010000092">
    <property type="protein sequence ID" value="KAK0432582.1"/>
    <property type="molecule type" value="Genomic_DNA"/>
</dbReference>